<comment type="caution">
    <text evidence="2">The sequence shown here is derived from an EMBL/GenBank/DDBJ whole genome shotgun (WGS) entry which is preliminary data.</text>
</comment>
<sequence>MMLTHLGSVRYPLDYVCEICQEIYGKGLGVKGGGDVEAAEMISLGQRWVEAFLPRSAPGRGDSPKPTTGRGDQPRPAVG</sequence>
<reference evidence="2" key="2">
    <citation type="journal article" date="2024" name="Plant">
        <title>Genomic evolution and insights into agronomic trait innovations of Sesamum species.</title>
        <authorList>
            <person name="Miao H."/>
            <person name="Wang L."/>
            <person name="Qu L."/>
            <person name="Liu H."/>
            <person name="Sun Y."/>
            <person name="Le M."/>
            <person name="Wang Q."/>
            <person name="Wei S."/>
            <person name="Zheng Y."/>
            <person name="Lin W."/>
            <person name="Duan Y."/>
            <person name="Cao H."/>
            <person name="Xiong S."/>
            <person name="Wang X."/>
            <person name="Wei L."/>
            <person name="Li C."/>
            <person name="Ma Q."/>
            <person name="Ju M."/>
            <person name="Zhao R."/>
            <person name="Li G."/>
            <person name="Mu C."/>
            <person name="Tian Q."/>
            <person name="Mei H."/>
            <person name="Zhang T."/>
            <person name="Gao T."/>
            <person name="Zhang H."/>
        </authorList>
    </citation>
    <scope>NUCLEOTIDE SEQUENCE</scope>
    <source>
        <strain evidence="2">G01</strain>
    </source>
</reference>
<gene>
    <name evidence="2" type="ORF">Sangu_2242200</name>
</gene>
<evidence type="ECO:0000256" key="1">
    <source>
        <dbReference type="SAM" id="MobiDB-lite"/>
    </source>
</evidence>
<accession>A0AAW2L5F4</accession>
<reference evidence="2" key="1">
    <citation type="submission" date="2020-06" db="EMBL/GenBank/DDBJ databases">
        <authorList>
            <person name="Li T."/>
            <person name="Hu X."/>
            <person name="Zhang T."/>
            <person name="Song X."/>
            <person name="Zhang H."/>
            <person name="Dai N."/>
            <person name="Sheng W."/>
            <person name="Hou X."/>
            <person name="Wei L."/>
        </authorList>
    </citation>
    <scope>NUCLEOTIDE SEQUENCE</scope>
    <source>
        <strain evidence="2">G01</strain>
        <tissue evidence="2">Leaf</tissue>
    </source>
</reference>
<protein>
    <submittedName>
        <fullName evidence="2">Uncharacterized protein</fullName>
    </submittedName>
</protein>
<proteinExistence type="predicted"/>
<evidence type="ECO:0000313" key="2">
    <source>
        <dbReference type="EMBL" id="KAL0313978.1"/>
    </source>
</evidence>
<organism evidence="2">
    <name type="scientific">Sesamum angustifolium</name>
    <dbReference type="NCBI Taxonomy" id="2727405"/>
    <lineage>
        <taxon>Eukaryota</taxon>
        <taxon>Viridiplantae</taxon>
        <taxon>Streptophyta</taxon>
        <taxon>Embryophyta</taxon>
        <taxon>Tracheophyta</taxon>
        <taxon>Spermatophyta</taxon>
        <taxon>Magnoliopsida</taxon>
        <taxon>eudicotyledons</taxon>
        <taxon>Gunneridae</taxon>
        <taxon>Pentapetalae</taxon>
        <taxon>asterids</taxon>
        <taxon>lamiids</taxon>
        <taxon>Lamiales</taxon>
        <taxon>Pedaliaceae</taxon>
        <taxon>Sesamum</taxon>
    </lineage>
</organism>
<dbReference type="AlphaFoldDB" id="A0AAW2L5F4"/>
<feature type="region of interest" description="Disordered" evidence="1">
    <location>
        <begin position="54"/>
        <end position="79"/>
    </location>
</feature>
<name>A0AAW2L5F4_9LAMI</name>
<dbReference type="EMBL" id="JACGWK010000015">
    <property type="protein sequence ID" value="KAL0313978.1"/>
    <property type="molecule type" value="Genomic_DNA"/>
</dbReference>